<evidence type="ECO:0000313" key="8">
    <source>
        <dbReference type="Proteomes" id="UP000290289"/>
    </source>
</evidence>
<dbReference type="PANTHER" id="PTHR31339">
    <property type="entry name" value="PECTIN LYASE-RELATED"/>
    <property type="match status" value="1"/>
</dbReference>
<dbReference type="Pfam" id="PF00295">
    <property type="entry name" value="Glyco_hydro_28"/>
    <property type="match status" value="1"/>
</dbReference>
<dbReference type="SMART" id="SM00710">
    <property type="entry name" value="PbH1"/>
    <property type="match status" value="5"/>
</dbReference>
<dbReference type="InterPro" id="IPR012334">
    <property type="entry name" value="Pectin_lyas_fold"/>
</dbReference>
<dbReference type="GO" id="GO:0004650">
    <property type="term" value="F:polygalacturonase activity"/>
    <property type="evidence" value="ECO:0007669"/>
    <property type="project" value="InterPro"/>
</dbReference>
<evidence type="ECO:0000256" key="2">
    <source>
        <dbReference type="ARBA" id="ARBA00008834"/>
    </source>
</evidence>
<dbReference type="InterPro" id="IPR051801">
    <property type="entry name" value="GH28_Enzymes"/>
</dbReference>
<comment type="subcellular location">
    <subcellularLocation>
        <location evidence="1">Secreted</location>
        <location evidence="1">Cell wall</location>
    </subcellularLocation>
</comment>
<proteinExistence type="inferred from homology"/>
<organism evidence="7 8">
    <name type="scientific">Malus domestica</name>
    <name type="common">Apple</name>
    <name type="synonym">Pyrus malus</name>
    <dbReference type="NCBI Taxonomy" id="3750"/>
    <lineage>
        <taxon>Eukaryota</taxon>
        <taxon>Viridiplantae</taxon>
        <taxon>Streptophyta</taxon>
        <taxon>Embryophyta</taxon>
        <taxon>Tracheophyta</taxon>
        <taxon>Spermatophyta</taxon>
        <taxon>Magnoliopsida</taxon>
        <taxon>eudicotyledons</taxon>
        <taxon>Gunneridae</taxon>
        <taxon>Pentapetalae</taxon>
        <taxon>rosids</taxon>
        <taxon>fabids</taxon>
        <taxon>Rosales</taxon>
        <taxon>Rosaceae</taxon>
        <taxon>Amygdaloideae</taxon>
        <taxon>Maleae</taxon>
        <taxon>Malus</taxon>
    </lineage>
</organism>
<dbReference type="PANTHER" id="PTHR31339:SF9">
    <property type="entry name" value="PLASMIN AND FIBRONECTIN-BINDING PROTEIN A"/>
    <property type="match status" value="1"/>
</dbReference>
<accession>A0A498J7M0</accession>
<reference evidence="7 8" key="1">
    <citation type="submission" date="2018-10" db="EMBL/GenBank/DDBJ databases">
        <title>A high-quality apple genome assembly.</title>
        <authorList>
            <person name="Hu J."/>
        </authorList>
    </citation>
    <scope>NUCLEOTIDE SEQUENCE [LARGE SCALE GENOMIC DNA]</scope>
    <source>
        <strain evidence="8">cv. HFTH1</strain>
        <tissue evidence="7">Young leaf</tissue>
    </source>
</reference>
<evidence type="ECO:0000256" key="4">
    <source>
        <dbReference type="ARBA" id="ARBA00022801"/>
    </source>
</evidence>
<protein>
    <recommendedName>
        <fullName evidence="9">Pectate lyase superfamily protein domain-containing protein</fullName>
    </recommendedName>
</protein>
<dbReference type="Proteomes" id="UP000290289">
    <property type="component" value="Chromosome 9"/>
</dbReference>
<keyword evidence="8" id="KW-1185">Reference proteome</keyword>
<keyword evidence="4 6" id="KW-0378">Hydrolase</keyword>
<dbReference type="EMBL" id="RDQH01000335">
    <property type="protein sequence ID" value="RXH90795.1"/>
    <property type="molecule type" value="Genomic_DNA"/>
</dbReference>
<evidence type="ECO:0008006" key="9">
    <source>
        <dbReference type="Google" id="ProtNLM"/>
    </source>
</evidence>
<sequence>MLNALFIEIHLKVKVTCVQVVDVLLLLALLGAAAPSSVKGSPKCSNQANSGEIRPHSVAITEFGAVGDGVTLNTKAFQNAVFYLNSFTRKGGAKLFVPAGRWLTGSFRLISHLTLWLDKDAVILGSTKSDDWPIVEPLPSYGRGRELAGGRHRSLIYGCDLTDIIITGDNGTIDGQGSIWWDWFHSKTLNYTRPHLLELINSTGVVISNLTFLNSPFWTIHPVYCSHVTIQNLTILAPLKSPNTDGIDPDSSDNVCIEDCYISTGDDLISIKSGWDEYGISYGRPSRNIIIHRITGKTETSAGIAIGSEMSGGVSEVHVEDLHFFGSKTGIRIKTSPGRGGYVRNIYVSNMNLDGVGIALRFTSQYGEHPDEFYNPNALPKVERITFKNIIGENIKTAGLLEGLEGEKFLNICLSNITLNVSSFLDTSIKFNSKLFRYLCFGEGTVPENIVREPETRLLGLENFPPGDPGIHPLDMRSVKPDPTAVVVPLSVLVINGRHLVSNGNGSMNPLLRDSFFFYEDKGKREQRIQLSDGLPWDLPLHPPKEAHYNLPEKEAVLELWKAFATLRFLLVLLLKAGSVSWVSGCAPYEEKHDRNSLKLTFQISKKINSLGYEMSC</sequence>
<dbReference type="SUPFAM" id="SSF51126">
    <property type="entry name" value="Pectin lyase-like"/>
    <property type="match status" value="1"/>
</dbReference>
<dbReference type="InterPro" id="IPR000743">
    <property type="entry name" value="Glyco_hydro_28"/>
</dbReference>
<dbReference type="STRING" id="3750.A0A498J7M0"/>
<comment type="caution">
    <text evidence="7">The sequence shown here is derived from an EMBL/GenBank/DDBJ whole genome shotgun (WGS) entry which is preliminary data.</text>
</comment>
<evidence type="ECO:0000256" key="6">
    <source>
        <dbReference type="RuleBase" id="RU361169"/>
    </source>
</evidence>
<dbReference type="InterPro" id="IPR006626">
    <property type="entry name" value="PbH1"/>
</dbReference>
<gene>
    <name evidence="7" type="ORF">DVH24_035559</name>
</gene>
<dbReference type="InterPro" id="IPR011050">
    <property type="entry name" value="Pectin_lyase_fold/virulence"/>
</dbReference>
<comment type="similarity">
    <text evidence="2 6">Belongs to the glycosyl hydrolase 28 family.</text>
</comment>
<evidence type="ECO:0000256" key="5">
    <source>
        <dbReference type="ARBA" id="ARBA00023295"/>
    </source>
</evidence>
<keyword evidence="5 6" id="KW-0326">Glycosidase</keyword>
<dbReference type="GO" id="GO:0005975">
    <property type="term" value="P:carbohydrate metabolic process"/>
    <property type="evidence" value="ECO:0007669"/>
    <property type="project" value="InterPro"/>
</dbReference>
<keyword evidence="3" id="KW-0964">Secreted</keyword>
<keyword evidence="3" id="KW-0134">Cell wall</keyword>
<evidence type="ECO:0000256" key="3">
    <source>
        <dbReference type="ARBA" id="ARBA00022512"/>
    </source>
</evidence>
<evidence type="ECO:0000313" key="7">
    <source>
        <dbReference type="EMBL" id="RXH90795.1"/>
    </source>
</evidence>
<name>A0A498J7M0_MALDO</name>
<dbReference type="Gene3D" id="2.160.20.10">
    <property type="entry name" value="Single-stranded right-handed beta-helix, Pectin lyase-like"/>
    <property type="match status" value="1"/>
</dbReference>
<evidence type="ECO:0000256" key="1">
    <source>
        <dbReference type="ARBA" id="ARBA00004191"/>
    </source>
</evidence>
<dbReference type="AlphaFoldDB" id="A0A498J7M0"/>